<feature type="domain" description="SusE outer membrane protein" evidence="1">
    <location>
        <begin position="27"/>
        <end position="128"/>
    </location>
</feature>
<reference evidence="3" key="1">
    <citation type="submission" date="2016-10" db="EMBL/GenBank/DDBJ databases">
        <authorList>
            <person name="Varghese N."/>
            <person name="Submissions S."/>
        </authorList>
    </citation>
    <scope>NUCLEOTIDE SEQUENCE [LARGE SCALE GENOMIC DNA]</scope>
    <source>
        <strain evidence="3">CGMCC 1.12402</strain>
    </source>
</reference>
<proteinExistence type="predicted"/>
<gene>
    <name evidence="2" type="ORF">SAMN05216290_1020</name>
</gene>
<dbReference type="Gene3D" id="2.60.40.3620">
    <property type="match status" value="2"/>
</dbReference>
<dbReference type="EMBL" id="FOIR01000001">
    <property type="protein sequence ID" value="SEV97700.1"/>
    <property type="molecule type" value="Genomic_DNA"/>
</dbReference>
<sequence length="370" mass="40586">MLAVLALFFVASCAEDDGLVFIATPSEEGVAFQNSFASNYLLSEETADNLAERFVWNEADFGAPVNVTYELHGSIDPTFATSEIVGSTAETNIGVTVSVLLDMAEELGLDDDPNTADMGNTGQVYFRLRAFVGAGQGEPTEMISEIEPLNIEVIERQPDGTCASIWAVGEATEDAGWDWSSPIEFTCENDVRSTHVSLINGTFRFFSTEGDWASGMNFPYYVSEGYTIDANFEDAADGDNNFRFIGTPGVYELVVDDVNKTITLNESQYYLVGEAIVQTGWDWANRPVMVEVDPYVYSVDVELTNGAFRFFTVDTDWGSGLNYPYFVDEGYTIDANFENAEDGDSNFSFIGTPGTYTLTVDTANKTITLN</sequence>
<evidence type="ECO:0000313" key="3">
    <source>
        <dbReference type="Proteomes" id="UP000199437"/>
    </source>
</evidence>
<dbReference type="InterPro" id="IPR025970">
    <property type="entry name" value="SusE"/>
</dbReference>
<accession>A0A1I0N9C7</accession>
<keyword evidence="3" id="KW-1185">Reference proteome</keyword>
<organism evidence="2 3">
    <name type="scientific">Roseivirga pacifica</name>
    <dbReference type="NCBI Taxonomy" id="1267423"/>
    <lineage>
        <taxon>Bacteria</taxon>
        <taxon>Pseudomonadati</taxon>
        <taxon>Bacteroidota</taxon>
        <taxon>Cytophagia</taxon>
        <taxon>Cytophagales</taxon>
        <taxon>Roseivirgaceae</taxon>
        <taxon>Roseivirga</taxon>
    </lineage>
</organism>
<dbReference type="Proteomes" id="UP000199437">
    <property type="component" value="Unassembled WGS sequence"/>
</dbReference>
<dbReference type="AlphaFoldDB" id="A0A1I0N9C7"/>
<dbReference type="Pfam" id="PF14292">
    <property type="entry name" value="SusE"/>
    <property type="match status" value="1"/>
</dbReference>
<name>A0A1I0N9C7_9BACT</name>
<dbReference type="STRING" id="1267423.SAMN05216290_1020"/>
<protein>
    <recommendedName>
        <fullName evidence="1">SusE outer membrane protein domain-containing protein</fullName>
    </recommendedName>
</protein>
<evidence type="ECO:0000259" key="1">
    <source>
        <dbReference type="Pfam" id="PF14292"/>
    </source>
</evidence>
<evidence type="ECO:0000313" key="2">
    <source>
        <dbReference type="EMBL" id="SEV97700.1"/>
    </source>
</evidence>